<evidence type="ECO:0000256" key="1">
    <source>
        <dbReference type="ARBA" id="ARBA00022723"/>
    </source>
</evidence>
<name>A0A1R3KJI2_9ROSI</name>
<dbReference type="Pfam" id="PF13639">
    <property type="entry name" value="zf-RING_2"/>
    <property type="match status" value="1"/>
</dbReference>
<evidence type="ECO:0000256" key="2">
    <source>
        <dbReference type="ARBA" id="ARBA00022771"/>
    </source>
</evidence>
<dbReference type="InterPro" id="IPR051834">
    <property type="entry name" value="RING_finger_E3_ligase"/>
</dbReference>
<evidence type="ECO:0000259" key="5">
    <source>
        <dbReference type="PROSITE" id="PS50089"/>
    </source>
</evidence>
<keyword evidence="3" id="KW-0862">Zinc</keyword>
<dbReference type="Gene3D" id="3.30.40.10">
    <property type="entry name" value="Zinc/RING finger domain, C3HC4 (zinc finger)"/>
    <property type="match status" value="1"/>
</dbReference>
<dbReference type="AlphaFoldDB" id="A0A1R3KJI2"/>
<dbReference type="STRING" id="93759.A0A1R3KJI2"/>
<sequence>MASSNSNHPYKIYVSTEPYNYFNDDKSLESPLMGFKCFITMTYFPSPDKPVDKSLKRFIQDHYSWHEFEIPADKLTAEFISSNMFSNSTIIPFSLTNLHWKNRKTDKDSVPDMSVDGVVTLTLGACNEMIGKSRESGRKKLLMHVYVKKEVIVPHDEYIAMLKAKEAEEKRQEVLQQVETMVRLRGQSWNFSRSEREAMDNAIREVGLGNSISDALNLLAQRAIRESGRAQQVKWVPAASTAIQGLEVKKMTAAGAGGGGDEQEQCVFCMKRMVMGSEVISLPCSHVFHRGCIVRWLNTSHTCPICRFKLPTS</sequence>
<dbReference type="GO" id="GO:0005634">
    <property type="term" value="C:nucleus"/>
    <property type="evidence" value="ECO:0007669"/>
    <property type="project" value="TreeGrafter"/>
</dbReference>
<dbReference type="SUPFAM" id="SSF57850">
    <property type="entry name" value="RING/U-box"/>
    <property type="match status" value="1"/>
</dbReference>
<dbReference type="EMBL" id="AWUE01013332">
    <property type="protein sequence ID" value="OMP07263.1"/>
    <property type="molecule type" value="Genomic_DNA"/>
</dbReference>
<dbReference type="Proteomes" id="UP000187203">
    <property type="component" value="Unassembled WGS sequence"/>
</dbReference>
<dbReference type="PROSITE" id="PS50089">
    <property type="entry name" value="ZF_RING_2"/>
    <property type="match status" value="1"/>
</dbReference>
<reference evidence="7" key="1">
    <citation type="submission" date="2013-09" db="EMBL/GenBank/DDBJ databases">
        <title>Corchorus olitorius genome sequencing.</title>
        <authorList>
            <person name="Alam M."/>
            <person name="Haque M.S."/>
            <person name="Islam M.S."/>
            <person name="Emdad E.M."/>
            <person name="Islam M.M."/>
            <person name="Ahmed B."/>
            <person name="Halim A."/>
            <person name="Hossen Q.M.M."/>
            <person name="Hossain M.Z."/>
            <person name="Ahmed R."/>
            <person name="Khan M.M."/>
            <person name="Islam R."/>
            <person name="Rashid M.M."/>
            <person name="Khan S.A."/>
            <person name="Rahman M.S."/>
            <person name="Alam M."/>
            <person name="Yahiya A.S."/>
            <person name="Khan M.S."/>
            <person name="Azam M.S."/>
            <person name="Haque T."/>
            <person name="Lashkar M.Z.H."/>
            <person name="Akhand A.I."/>
            <person name="Morshed G."/>
            <person name="Roy S."/>
            <person name="Uddin K.S."/>
            <person name="Rabeya T."/>
            <person name="Hossain A.S."/>
            <person name="Chowdhury A."/>
            <person name="Snigdha A.R."/>
            <person name="Mortoza M.S."/>
            <person name="Matin S.A."/>
            <person name="Hoque S.M.E."/>
            <person name="Islam M.K."/>
            <person name="Roy D.K."/>
            <person name="Haider R."/>
            <person name="Moosa M.M."/>
            <person name="Elias S.M."/>
            <person name="Hasan A.M."/>
            <person name="Jahan S."/>
            <person name="Shafiuddin M."/>
            <person name="Mahmood N."/>
            <person name="Shommy N.S."/>
        </authorList>
    </citation>
    <scope>NUCLEOTIDE SEQUENCE [LARGE SCALE GENOMIC DNA]</scope>
    <source>
        <strain evidence="7">cv. O-4</strain>
    </source>
</reference>
<dbReference type="GO" id="GO:0008270">
    <property type="term" value="F:zinc ion binding"/>
    <property type="evidence" value="ECO:0007669"/>
    <property type="project" value="UniProtKB-KW"/>
</dbReference>
<dbReference type="OrthoDB" id="932108at2759"/>
<dbReference type="PANTHER" id="PTHR45931">
    <property type="entry name" value="SI:CH211-59O9.10"/>
    <property type="match status" value="1"/>
</dbReference>
<comment type="caution">
    <text evidence="6">The sequence shown here is derived from an EMBL/GenBank/DDBJ whole genome shotgun (WGS) entry which is preliminary data.</text>
</comment>
<dbReference type="CDD" id="cd16454">
    <property type="entry name" value="RING-H2_PA-TM-RING"/>
    <property type="match status" value="1"/>
</dbReference>
<keyword evidence="2 4" id="KW-0863">Zinc-finger</keyword>
<evidence type="ECO:0000256" key="3">
    <source>
        <dbReference type="ARBA" id="ARBA00022833"/>
    </source>
</evidence>
<keyword evidence="7" id="KW-1185">Reference proteome</keyword>
<keyword evidence="1" id="KW-0479">Metal-binding</keyword>
<dbReference type="PANTHER" id="PTHR45931:SF16">
    <property type="entry name" value="RING_U-BOX SUPERFAMILY PROTEIN"/>
    <property type="match status" value="1"/>
</dbReference>
<organism evidence="6 7">
    <name type="scientific">Corchorus olitorius</name>
    <dbReference type="NCBI Taxonomy" id="93759"/>
    <lineage>
        <taxon>Eukaryota</taxon>
        <taxon>Viridiplantae</taxon>
        <taxon>Streptophyta</taxon>
        <taxon>Embryophyta</taxon>
        <taxon>Tracheophyta</taxon>
        <taxon>Spermatophyta</taxon>
        <taxon>Magnoliopsida</taxon>
        <taxon>eudicotyledons</taxon>
        <taxon>Gunneridae</taxon>
        <taxon>Pentapetalae</taxon>
        <taxon>rosids</taxon>
        <taxon>malvids</taxon>
        <taxon>Malvales</taxon>
        <taxon>Malvaceae</taxon>
        <taxon>Grewioideae</taxon>
        <taxon>Apeibeae</taxon>
        <taxon>Corchorus</taxon>
    </lineage>
</organism>
<dbReference type="SMART" id="SM00184">
    <property type="entry name" value="RING"/>
    <property type="match status" value="1"/>
</dbReference>
<gene>
    <name evidence="6" type="ORF">COLO4_07491</name>
</gene>
<protein>
    <submittedName>
        <fullName evidence="6">Zinc finger, RING-type</fullName>
    </submittedName>
</protein>
<feature type="domain" description="RING-type" evidence="5">
    <location>
        <begin position="266"/>
        <end position="307"/>
    </location>
</feature>
<dbReference type="GO" id="GO:0061630">
    <property type="term" value="F:ubiquitin protein ligase activity"/>
    <property type="evidence" value="ECO:0007669"/>
    <property type="project" value="TreeGrafter"/>
</dbReference>
<proteinExistence type="predicted"/>
<dbReference type="InterPro" id="IPR001841">
    <property type="entry name" value="Znf_RING"/>
</dbReference>
<evidence type="ECO:0000256" key="4">
    <source>
        <dbReference type="PROSITE-ProRule" id="PRU00175"/>
    </source>
</evidence>
<evidence type="ECO:0000313" key="7">
    <source>
        <dbReference type="Proteomes" id="UP000187203"/>
    </source>
</evidence>
<dbReference type="InterPro" id="IPR013083">
    <property type="entry name" value="Znf_RING/FYVE/PHD"/>
</dbReference>
<evidence type="ECO:0000313" key="6">
    <source>
        <dbReference type="EMBL" id="OMP07263.1"/>
    </source>
</evidence>
<dbReference type="GO" id="GO:0006511">
    <property type="term" value="P:ubiquitin-dependent protein catabolic process"/>
    <property type="evidence" value="ECO:0007669"/>
    <property type="project" value="TreeGrafter"/>
</dbReference>
<accession>A0A1R3KJI2</accession>